<protein>
    <recommendedName>
        <fullName evidence="5 7">Adenylate kinase</fullName>
        <shortName evidence="5">AK</shortName>
        <ecNumber evidence="5 7">2.7.4.3</ecNumber>
    </recommendedName>
    <alternativeName>
        <fullName evidence="5">ATP-AMP transphosphorylase</fullName>
    </alternativeName>
    <alternativeName>
        <fullName evidence="5">ATP:AMP phosphotransferase</fullName>
    </alternativeName>
    <alternativeName>
        <fullName evidence="5">Adenylate monophosphate kinase</fullName>
    </alternativeName>
</protein>
<dbReference type="HAMAP" id="MF_00235">
    <property type="entry name" value="Adenylate_kinase_Adk"/>
    <property type="match status" value="1"/>
</dbReference>
<keyword evidence="4 5" id="KW-0418">Kinase</keyword>
<comment type="domain">
    <text evidence="5">Consists of three domains, a large central CORE domain and two small peripheral domains, NMPbind and LID, which undergo movements during catalysis. The LID domain closes over the site of phosphoryl transfer upon ATP binding. Assembling and dissambling the active center during each catalytic cycle provides an effective means to prevent ATP hydrolysis. Some bacteria have evolved a zinc-coordinating structure that stabilizes the LID domain.</text>
</comment>
<keyword evidence="5" id="KW-0479">Metal-binding</keyword>
<name>A0AAE3JKJ7_9SPIR</name>
<keyword evidence="5" id="KW-0963">Cytoplasm</keyword>
<feature type="binding site" evidence="5">
    <location>
        <position position="166"/>
    </location>
    <ligand>
        <name>AMP</name>
        <dbReference type="ChEBI" id="CHEBI:456215"/>
    </ligand>
</feature>
<evidence type="ECO:0000256" key="6">
    <source>
        <dbReference type="RuleBase" id="RU003330"/>
    </source>
</evidence>
<comment type="catalytic activity">
    <reaction evidence="5 7">
        <text>AMP + ATP = 2 ADP</text>
        <dbReference type="Rhea" id="RHEA:12973"/>
        <dbReference type="ChEBI" id="CHEBI:30616"/>
        <dbReference type="ChEBI" id="CHEBI:456215"/>
        <dbReference type="ChEBI" id="CHEBI:456216"/>
        <dbReference type="EC" id="2.7.4.3"/>
    </reaction>
</comment>
<proteinExistence type="inferred from homology"/>
<evidence type="ECO:0000256" key="5">
    <source>
        <dbReference type="HAMAP-Rule" id="MF_00235"/>
    </source>
</evidence>
<comment type="subunit">
    <text evidence="5 7">Monomer.</text>
</comment>
<feature type="binding site" evidence="5">
    <location>
        <position position="148"/>
    </location>
    <ligand>
        <name>Zn(2+)</name>
        <dbReference type="ChEBI" id="CHEBI:29105"/>
        <note>structural</note>
    </ligand>
</feature>
<evidence type="ECO:0000259" key="8">
    <source>
        <dbReference type="Pfam" id="PF05191"/>
    </source>
</evidence>
<dbReference type="PRINTS" id="PR00094">
    <property type="entry name" value="ADENYLTKNASE"/>
</dbReference>
<dbReference type="InterPro" id="IPR033690">
    <property type="entry name" value="Adenylat_kinase_CS"/>
</dbReference>
<keyword evidence="5 7" id="KW-0067">ATP-binding</keyword>
<keyword evidence="10" id="KW-1185">Reference proteome</keyword>
<dbReference type="GO" id="GO:0005524">
    <property type="term" value="F:ATP binding"/>
    <property type="evidence" value="ECO:0007669"/>
    <property type="project" value="UniProtKB-UniRule"/>
</dbReference>
<evidence type="ECO:0000256" key="4">
    <source>
        <dbReference type="ARBA" id="ARBA00022777"/>
    </source>
</evidence>
<comment type="similarity">
    <text evidence="5 6">Belongs to the adenylate kinase family.</text>
</comment>
<dbReference type="SUPFAM" id="SSF52540">
    <property type="entry name" value="P-loop containing nucleoside triphosphate hydrolases"/>
    <property type="match status" value="1"/>
</dbReference>
<keyword evidence="1 5" id="KW-0808">Transferase</keyword>
<evidence type="ECO:0000256" key="2">
    <source>
        <dbReference type="ARBA" id="ARBA00022727"/>
    </source>
</evidence>
<keyword evidence="2 5" id="KW-0545">Nucleotide biosynthesis</keyword>
<dbReference type="Pfam" id="PF00406">
    <property type="entry name" value="ADK"/>
    <property type="match status" value="1"/>
</dbReference>
<feature type="binding site" evidence="5">
    <location>
        <position position="122"/>
    </location>
    <ligand>
        <name>ATP</name>
        <dbReference type="ChEBI" id="CHEBI:30616"/>
    </ligand>
</feature>
<feature type="binding site" evidence="5">
    <location>
        <position position="128"/>
    </location>
    <ligand>
        <name>Zn(2+)</name>
        <dbReference type="ChEBI" id="CHEBI:29105"/>
        <note>structural</note>
    </ligand>
</feature>
<evidence type="ECO:0000256" key="7">
    <source>
        <dbReference type="RuleBase" id="RU003331"/>
    </source>
</evidence>
<feature type="binding site" evidence="5">
    <location>
        <position position="31"/>
    </location>
    <ligand>
        <name>AMP</name>
        <dbReference type="ChEBI" id="CHEBI:456215"/>
    </ligand>
</feature>
<feature type="binding site" evidence="5">
    <location>
        <position position="125"/>
    </location>
    <ligand>
        <name>Zn(2+)</name>
        <dbReference type="ChEBI" id="CHEBI:29105"/>
        <note>structural</note>
    </ligand>
</feature>
<evidence type="ECO:0000256" key="1">
    <source>
        <dbReference type="ARBA" id="ARBA00022679"/>
    </source>
</evidence>
<dbReference type="AlphaFoldDB" id="A0AAE3JKJ7"/>
<dbReference type="GO" id="GO:0004017">
    <property type="term" value="F:AMP kinase activity"/>
    <property type="evidence" value="ECO:0007669"/>
    <property type="project" value="UniProtKB-UniRule"/>
</dbReference>
<evidence type="ECO:0000256" key="3">
    <source>
        <dbReference type="ARBA" id="ARBA00022741"/>
    </source>
</evidence>
<dbReference type="Proteomes" id="UP001198163">
    <property type="component" value="Unassembled WGS sequence"/>
</dbReference>
<gene>
    <name evidence="5" type="primary">adk</name>
    <name evidence="9" type="ORF">K7J14_11560</name>
</gene>
<evidence type="ECO:0000313" key="9">
    <source>
        <dbReference type="EMBL" id="MCD1655330.1"/>
    </source>
</evidence>
<dbReference type="InterPro" id="IPR007862">
    <property type="entry name" value="Adenylate_kinase_lid-dom"/>
</dbReference>
<feature type="region of interest" description="NMP" evidence="5">
    <location>
        <begin position="30"/>
        <end position="59"/>
    </location>
</feature>
<comment type="subcellular location">
    <subcellularLocation>
        <location evidence="5 7">Cytoplasm</location>
    </subcellularLocation>
</comment>
<feature type="binding site" evidence="5">
    <location>
        <begin position="85"/>
        <end position="88"/>
    </location>
    <ligand>
        <name>AMP</name>
        <dbReference type="ChEBI" id="CHEBI:456215"/>
    </ligand>
</feature>
<dbReference type="InterPro" id="IPR000850">
    <property type="entry name" value="Adenylat/UMP-CMP_kin"/>
</dbReference>
<dbReference type="GO" id="GO:0005737">
    <property type="term" value="C:cytoplasm"/>
    <property type="evidence" value="ECO:0007669"/>
    <property type="project" value="UniProtKB-SubCell"/>
</dbReference>
<organism evidence="9 10">
    <name type="scientific">Teretinema zuelzerae</name>
    <dbReference type="NCBI Taxonomy" id="156"/>
    <lineage>
        <taxon>Bacteria</taxon>
        <taxon>Pseudomonadati</taxon>
        <taxon>Spirochaetota</taxon>
        <taxon>Spirochaetia</taxon>
        <taxon>Spirochaetales</taxon>
        <taxon>Treponemataceae</taxon>
        <taxon>Teretinema</taxon>
    </lineage>
</organism>
<dbReference type="Pfam" id="PF05191">
    <property type="entry name" value="ADK_lid"/>
    <property type="match status" value="1"/>
</dbReference>
<evidence type="ECO:0000313" key="10">
    <source>
        <dbReference type="Proteomes" id="UP001198163"/>
    </source>
</evidence>
<dbReference type="NCBIfam" id="TIGR01351">
    <property type="entry name" value="adk"/>
    <property type="match status" value="1"/>
</dbReference>
<dbReference type="RefSeq" id="WP_230756335.1">
    <property type="nucleotide sequence ID" value="NZ_JAINWA010000003.1"/>
</dbReference>
<feature type="binding site" evidence="5">
    <location>
        <position position="155"/>
    </location>
    <ligand>
        <name>AMP</name>
        <dbReference type="ChEBI" id="CHEBI:456215"/>
    </ligand>
</feature>
<accession>A0AAE3JKJ7</accession>
<feature type="binding site" evidence="5">
    <location>
        <position position="145"/>
    </location>
    <ligand>
        <name>Zn(2+)</name>
        <dbReference type="ChEBI" id="CHEBI:29105"/>
        <note>structural</note>
    </ligand>
</feature>
<dbReference type="GO" id="GO:0044209">
    <property type="term" value="P:AMP salvage"/>
    <property type="evidence" value="ECO:0007669"/>
    <property type="project" value="UniProtKB-UniRule"/>
</dbReference>
<dbReference type="FunFam" id="3.40.50.300:FF:000106">
    <property type="entry name" value="Adenylate kinase mitochondrial"/>
    <property type="match status" value="1"/>
</dbReference>
<comment type="function">
    <text evidence="5">Catalyzes the reversible transfer of the terminal phosphate group between ATP and AMP. Plays an important role in cellular energy homeostasis and in adenine nucleotide metabolism.</text>
</comment>
<dbReference type="PROSITE" id="PS00113">
    <property type="entry name" value="ADENYLATE_KINASE"/>
    <property type="match status" value="1"/>
</dbReference>
<feature type="region of interest" description="LID" evidence="5">
    <location>
        <begin position="121"/>
        <end position="158"/>
    </location>
</feature>
<dbReference type="EC" id="2.7.4.3" evidence="5 7"/>
<dbReference type="GO" id="GO:0008270">
    <property type="term" value="F:zinc ion binding"/>
    <property type="evidence" value="ECO:0007669"/>
    <property type="project" value="UniProtKB-UniRule"/>
</dbReference>
<dbReference type="CDD" id="cd01428">
    <property type="entry name" value="ADK"/>
    <property type="match status" value="1"/>
</dbReference>
<keyword evidence="3 5" id="KW-0547">Nucleotide-binding</keyword>
<dbReference type="InterPro" id="IPR006259">
    <property type="entry name" value="Adenyl_kin_sub"/>
</dbReference>
<dbReference type="EMBL" id="JAINWA010000003">
    <property type="protein sequence ID" value="MCD1655330.1"/>
    <property type="molecule type" value="Genomic_DNA"/>
</dbReference>
<keyword evidence="5" id="KW-0862">Zinc</keyword>
<dbReference type="Gene3D" id="3.40.50.300">
    <property type="entry name" value="P-loop containing nucleotide triphosphate hydrolases"/>
    <property type="match status" value="1"/>
</dbReference>
<feature type="domain" description="Adenylate kinase active site lid" evidence="8">
    <location>
        <begin position="122"/>
        <end position="157"/>
    </location>
</feature>
<comment type="caution">
    <text evidence="9">The sequence shown here is derived from an EMBL/GenBank/DDBJ whole genome shotgun (WGS) entry which is preliminary data.</text>
</comment>
<comment type="pathway">
    <text evidence="5">Purine metabolism; AMP biosynthesis via salvage pathway; AMP from ADP: step 1/1.</text>
</comment>
<sequence length="210" mass="22730">MKLIFLGPPGAGKGTLAALVAGLYKIPHISTGEIFRAAIREKTPLGLKVQAIIDAGQLVSDDITIELVRERLAKADAGNGFILDGFPRTIPQAEALATIVAVDAAVNFDIADGDVVSRLSGRRVCKACSQNYHVDYMRPKVDGICDKCGGELFIREDDKIEAITKRLEVYRAQTAPLIDHYRKAGKLVDIDARPASGVVLESFQKVFPVK</sequence>
<dbReference type="PANTHER" id="PTHR23359">
    <property type="entry name" value="NUCLEOTIDE KINASE"/>
    <property type="match status" value="1"/>
</dbReference>
<dbReference type="InterPro" id="IPR027417">
    <property type="entry name" value="P-loop_NTPase"/>
</dbReference>
<comment type="caution">
    <text evidence="5">Lacks conserved residue(s) required for the propagation of feature annotation.</text>
</comment>
<reference evidence="9" key="1">
    <citation type="submission" date="2021-08" db="EMBL/GenBank/DDBJ databases">
        <title>Comparative analyses of Brucepasteria parasyntrophica and Teretinema zuelzerae.</title>
        <authorList>
            <person name="Song Y."/>
            <person name="Brune A."/>
        </authorList>
    </citation>
    <scope>NUCLEOTIDE SEQUENCE</scope>
    <source>
        <strain evidence="9">DSM 1903</strain>
    </source>
</reference>
<feature type="binding site" evidence="5">
    <location>
        <position position="36"/>
    </location>
    <ligand>
        <name>AMP</name>
        <dbReference type="ChEBI" id="CHEBI:456215"/>
    </ligand>
</feature>
<feature type="binding site" evidence="5">
    <location>
        <position position="92"/>
    </location>
    <ligand>
        <name>AMP</name>
        <dbReference type="ChEBI" id="CHEBI:456215"/>
    </ligand>
</feature>
<dbReference type="NCBIfam" id="NF001381">
    <property type="entry name" value="PRK00279.1-3"/>
    <property type="match status" value="1"/>
</dbReference>
<feature type="binding site" evidence="5">
    <location>
        <begin position="57"/>
        <end position="59"/>
    </location>
    <ligand>
        <name>AMP</name>
        <dbReference type="ChEBI" id="CHEBI:456215"/>
    </ligand>
</feature>
<feature type="binding site" evidence="5">
    <location>
        <position position="194"/>
    </location>
    <ligand>
        <name>ATP</name>
        <dbReference type="ChEBI" id="CHEBI:30616"/>
    </ligand>
</feature>
<feature type="binding site" evidence="5">
    <location>
        <begin position="10"/>
        <end position="15"/>
    </location>
    <ligand>
        <name>ATP</name>
        <dbReference type="ChEBI" id="CHEBI:30616"/>
    </ligand>
</feature>
<dbReference type="NCBIfam" id="NF001380">
    <property type="entry name" value="PRK00279.1-2"/>
    <property type="match status" value="1"/>
</dbReference>